<dbReference type="GO" id="GO:0045703">
    <property type="term" value="F:ketoreductase activity"/>
    <property type="evidence" value="ECO:0007669"/>
    <property type="project" value="TreeGrafter"/>
</dbReference>
<dbReference type="SUPFAM" id="SSF51735">
    <property type="entry name" value="NAD(P)-binding Rossmann-fold domains"/>
    <property type="match status" value="1"/>
</dbReference>
<dbReference type="InterPro" id="IPR002347">
    <property type="entry name" value="SDR_fam"/>
</dbReference>
<sequence>MDLALASDWLVLAICTIGFLSLSRPVSTFLKWVWSNFLRTPKNLATYGSWALVTGSTDGMGKALAFELASKGLNLVLVGRNPQKLQSTSNEIWEKFGKKTHVKVIVIDFEKISGEEIEGQIRSEIEGLDVGILVNNVGLSAKGARFFHEVDLESMDSLMNVNMGSVSWVTRAVLPGMLKKKKGAIVNIGSGSSVAVPSYPLFTVYAATKAYVAMFSRSSGVEYKKHGIDIQCQIPLLVATKMASIRKSSFFVPSPKQYSKASIRWIGYEPLCVPYWTHALQWCIMDALPESLVERLIFRYFCDLRKKILEKESRNAYLQQKN</sequence>
<accession>A0A7C9CXA2</accession>
<evidence type="ECO:0000256" key="2">
    <source>
        <dbReference type="ARBA" id="ARBA00022857"/>
    </source>
</evidence>
<organism evidence="5">
    <name type="scientific">Opuntia streptacantha</name>
    <name type="common">Prickly pear cactus</name>
    <name type="synonym">Opuntia cardona</name>
    <dbReference type="NCBI Taxonomy" id="393608"/>
    <lineage>
        <taxon>Eukaryota</taxon>
        <taxon>Viridiplantae</taxon>
        <taxon>Streptophyta</taxon>
        <taxon>Embryophyta</taxon>
        <taxon>Tracheophyta</taxon>
        <taxon>Spermatophyta</taxon>
        <taxon>Magnoliopsida</taxon>
        <taxon>eudicotyledons</taxon>
        <taxon>Gunneridae</taxon>
        <taxon>Pentapetalae</taxon>
        <taxon>Caryophyllales</taxon>
        <taxon>Cactineae</taxon>
        <taxon>Cactaceae</taxon>
        <taxon>Opuntioideae</taxon>
        <taxon>Opuntia</taxon>
    </lineage>
</organism>
<evidence type="ECO:0000256" key="1">
    <source>
        <dbReference type="ARBA" id="ARBA00006484"/>
    </source>
</evidence>
<evidence type="ECO:0008006" key="6">
    <source>
        <dbReference type="Google" id="ProtNLM"/>
    </source>
</evidence>
<evidence type="ECO:0000313" key="5">
    <source>
        <dbReference type="EMBL" id="MBA4627887.1"/>
    </source>
</evidence>
<protein>
    <recommendedName>
        <fullName evidence="6">Very-long-chain 3-oxoacyl-CoA reductase</fullName>
    </recommendedName>
</protein>
<dbReference type="AlphaFoldDB" id="A0A7C9CXA2"/>
<dbReference type="Pfam" id="PF00106">
    <property type="entry name" value="adh_short"/>
    <property type="match status" value="1"/>
</dbReference>
<dbReference type="InterPro" id="IPR051019">
    <property type="entry name" value="VLCFA-Steroid_DH"/>
</dbReference>
<comment type="similarity">
    <text evidence="1 4">Belongs to the short-chain dehydrogenases/reductases (SDR) family.</text>
</comment>
<dbReference type="EMBL" id="GISG01064074">
    <property type="protein sequence ID" value="MBA4627887.1"/>
    <property type="molecule type" value="Transcribed_RNA"/>
</dbReference>
<name>A0A7C9CXA2_OPUST</name>
<evidence type="ECO:0000256" key="4">
    <source>
        <dbReference type="RuleBase" id="RU000363"/>
    </source>
</evidence>
<dbReference type="PANTHER" id="PTHR43899">
    <property type="entry name" value="RH59310P"/>
    <property type="match status" value="1"/>
</dbReference>
<evidence type="ECO:0000256" key="3">
    <source>
        <dbReference type="ARBA" id="ARBA00023002"/>
    </source>
</evidence>
<dbReference type="CDD" id="cd05356">
    <property type="entry name" value="17beta-HSD1_like_SDR_c"/>
    <property type="match status" value="1"/>
</dbReference>
<keyword evidence="2" id="KW-0521">NADP</keyword>
<dbReference type="FunFam" id="3.40.50.720:FF:000137">
    <property type="entry name" value="Hydroxysteroid (17-beta) dehydrogenase 3"/>
    <property type="match status" value="1"/>
</dbReference>
<keyword evidence="3" id="KW-0560">Oxidoreductase</keyword>
<dbReference type="InterPro" id="IPR036291">
    <property type="entry name" value="NAD(P)-bd_dom_sf"/>
</dbReference>
<dbReference type="GO" id="GO:0005783">
    <property type="term" value="C:endoplasmic reticulum"/>
    <property type="evidence" value="ECO:0007669"/>
    <property type="project" value="TreeGrafter"/>
</dbReference>
<reference evidence="5" key="2">
    <citation type="submission" date="2020-07" db="EMBL/GenBank/DDBJ databases">
        <authorList>
            <person name="Vera ALvarez R."/>
            <person name="Arias-Moreno D.M."/>
            <person name="Jimenez-Jacinto V."/>
            <person name="Jimenez-Bremont J.F."/>
            <person name="Swaminathan K."/>
            <person name="Moose S.P."/>
            <person name="Guerrero-Gonzalez M.L."/>
            <person name="Marino-Ramirez L."/>
            <person name="Landsman D."/>
            <person name="Rodriguez-Kessler M."/>
            <person name="Delgado-Sanchez P."/>
        </authorList>
    </citation>
    <scope>NUCLEOTIDE SEQUENCE</scope>
    <source>
        <tissue evidence="5">Cladode</tissue>
    </source>
</reference>
<reference evidence="5" key="1">
    <citation type="journal article" date="2013" name="J. Plant Res.">
        <title>Effect of fungi and light on seed germination of three Opuntia species from semiarid lands of central Mexico.</title>
        <authorList>
            <person name="Delgado-Sanchez P."/>
            <person name="Jimenez-Bremont J.F."/>
            <person name="Guerrero-Gonzalez Mde L."/>
            <person name="Flores J."/>
        </authorList>
    </citation>
    <scope>NUCLEOTIDE SEQUENCE</scope>
    <source>
        <tissue evidence="5">Cladode</tissue>
    </source>
</reference>
<dbReference type="PIRSF" id="PIRSF000126">
    <property type="entry name" value="11-beta-HSD1"/>
    <property type="match status" value="1"/>
</dbReference>
<dbReference type="PANTHER" id="PTHR43899:SF13">
    <property type="entry name" value="RH59310P"/>
    <property type="match status" value="1"/>
</dbReference>
<dbReference type="PRINTS" id="PR00081">
    <property type="entry name" value="GDHRDH"/>
</dbReference>
<dbReference type="Gene3D" id="3.40.50.720">
    <property type="entry name" value="NAD(P)-binding Rossmann-like Domain"/>
    <property type="match status" value="1"/>
</dbReference>
<dbReference type="PRINTS" id="PR00080">
    <property type="entry name" value="SDRFAMILY"/>
</dbReference>
<proteinExistence type="inferred from homology"/>